<feature type="region of interest" description="Disordered" evidence="4">
    <location>
        <begin position="159"/>
        <end position="183"/>
    </location>
</feature>
<protein>
    <recommendedName>
        <fullName evidence="6">SHSP domain-containing protein</fullName>
    </recommendedName>
</protein>
<proteinExistence type="inferred from homology"/>
<feature type="chain" id="PRO_5045585871" description="SHSP domain-containing protein" evidence="5">
    <location>
        <begin position="17"/>
        <end position="183"/>
    </location>
</feature>
<reference evidence="7" key="1">
    <citation type="submission" date="2009-12" db="EMBL/GenBank/DDBJ databases">
        <title>The Genome Sequence of Anolis carolinensis (Green Anole Lizard).</title>
        <authorList>
            <consortium name="The Genome Sequencing Platform"/>
            <person name="Di Palma F."/>
            <person name="Alfoldi J."/>
            <person name="Heiman D."/>
            <person name="Young S."/>
            <person name="Grabherr M."/>
            <person name="Johnson J."/>
            <person name="Lander E.S."/>
            <person name="Lindblad-Toh K."/>
        </authorList>
    </citation>
    <scope>NUCLEOTIDE SEQUENCE [LARGE SCALE GENOMIC DNA]</scope>
    <source>
        <strain evidence="7">JBL SC #1</strain>
    </source>
</reference>
<dbReference type="GeneTree" id="ENSGT00950000185241"/>
<dbReference type="InterPro" id="IPR002068">
    <property type="entry name" value="A-crystallin/Hsp20_dom"/>
</dbReference>
<dbReference type="Pfam" id="PF00011">
    <property type="entry name" value="HSP20"/>
    <property type="match status" value="1"/>
</dbReference>
<keyword evidence="1" id="KW-0346">Stress response</keyword>
<keyword evidence="5" id="KW-0732">Signal</keyword>
<sequence length="183" mass="19732">MYSLCIALATTSAAFAKCPEEVASEAGCYIARAQTERNPKGSSSQEEESDDGGRSLCYCLDLPGFLPEEVSVKVDGRRVFATGKQDRRGKGQDGCVSHELREMRKEMLLPSDADPSGMSCCFFPDEGRLRIQTPRVTSAPLAEKRSVAIAICRVENTNTNAIPPADCKEEAPASPEKEAPAAK</sequence>
<reference evidence="7" key="2">
    <citation type="submission" date="2025-08" db="UniProtKB">
        <authorList>
            <consortium name="Ensembl"/>
        </authorList>
    </citation>
    <scope>IDENTIFICATION</scope>
</reference>
<dbReference type="Ensembl" id="ENSACAT00000039731.1">
    <property type="protein sequence ID" value="ENSACAP00000027791.1"/>
    <property type="gene ID" value="ENSACAG00000043539.1"/>
</dbReference>
<feature type="compositionally biased region" description="Basic and acidic residues" evidence="4">
    <location>
        <begin position="166"/>
        <end position="183"/>
    </location>
</feature>
<evidence type="ECO:0000256" key="1">
    <source>
        <dbReference type="ARBA" id="ARBA00023016"/>
    </source>
</evidence>
<dbReference type="InParanoid" id="A0A803SXV1"/>
<dbReference type="InterPro" id="IPR001436">
    <property type="entry name" value="Alpha-crystallin/sHSP_animal"/>
</dbReference>
<dbReference type="Proteomes" id="UP000001646">
    <property type="component" value="Unplaced"/>
</dbReference>
<dbReference type="InterPro" id="IPR008978">
    <property type="entry name" value="HSP20-like_chaperone"/>
</dbReference>
<evidence type="ECO:0000256" key="3">
    <source>
        <dbReference type="RuleBase" id="RU003616"/>
    </source>
</evidence>
<reference evidence="7" key="3">
    <citation type="submission" date="2025-09" db="UniProtKB">
        <authorList>
            <consortium name="Ensembl"/>
        </authorList>
    </citation>
    <scope>IDENTIFICATION</scope>
</reference>
<evidence type="ECO:0000259" key="6">
    <source>
        <dbReference type="PROSITE" id="PS01031"/>
    </source>
</evidence>
<feature type="signal peptide" evidence="5">
    <location>
        <begin position="1"/>
        <end position="16"/>
    </location>
</feature>
<keyword evidence="8" id="KW-1185">Reference proteome</keyword>
<name>A0A803SXV1_ANOCA</name>
<dbReference type="Gene3D" id="2.60.40.790">
    <property type="match status" value="1"/>
</dbReference>
<dbReference type="PANTHER" id="PTHR45640">
    <property type="entry name" value="HEAT SHOCK PROTEIN HSP-12.2-RELATED"/>
    <property type="match status" value="1"/>
</dbReference>
<comment type="similarity">
    <text evidence="2 3">Belongs to the small heat shock protein (HSP20) family.</text>
</comment>
<evidence type="ECO:0000256" key="4">
    <source>
        <dbReference type="SAM" id="MobiDB-lite"/>
    </source>
</evidence>
<dbReference type="SUPFAM" id="SSF49764">
    <property type="entry name" value="HSP20-like chaperones"/>
    <property type="match status" value="1"/>
</dbReference>
<evidence type="ECO:0000313" key="8">
    <source>
        <dbReference type="Proteomes" id="UP000001646"/>
    </source>
</evidence>
<feature type="domain" description="SHSP" evidence="6">
    <location>
        <begin position="38"/>
        <end position="150"/>
    </location>
</feature>
<dbReference type="AlphaFoldDB" id="A0A803SXV1"/>
<evidence type="ECO:0000256" key="5">
    <source>
        <dbReference type="SAM" id="SignalP"/>
    </source>
</evidence>
<dbReference type="PANTHER" id="PTHR45640:SF2">
    <property type="entry name" value="HEAT SHOCK PROTEIN BETA-11-RELATED"/>
    <property type="match status" value="1"/>
</dbReference>
<evidence type="ECO:0000313" key="7">
    <source>
        <dbReference type="Ensembl" id="ENSACAP00000027791.1"/>
    </source>
</evidence>
<accession>A0A803SXV1</accession>
<evidence type="ECO:0000256" key="2">
    <source>
        <dbReference type="PROSITE-ProRule" id="PRU00285"/>
    </source>
</evidence>
<organism evidence="7 8">
    <name type="scientific">Anolis carolinensis</name>
    <name type="common">Green anole</name>
    <name type="synonym">American chameleon</name>
    <dbReference type="NCBI Taxonomy" id="28377"/>
    <lineage>
        <taxon>Eukaryota</taxon>
        <taxon>Metazoa</taxon>
        <taxon>Chordata</taxon>
        <taxon>Craniata</taxon>
        <taxon>Vertebrata</taxon>
        <taxon>Euteleostomi</taxon>
        <taxon>Lepidosauria</taxon>
        <taxon>Squamata</taxon>
        <taxon>Bifurcata</taxon>
        <taxon>Unidentata</taxon>
        <taxon>Episquamata</taxon>
        <taxon>Toxicofera</taxon>
        <taxon>Iguania</taxon>
        <taxon>Dactyloidae</taxon>
        <taxon>Anolis</taxon>
    </lineage>
</organism>
<dbReference type="PROSITE" id="PS01031">
    <property type="entry name" value="SHSP"/>
    <property type="match status" value="1"/>
</dbReference>